<name>A0A8X7BMX4_9ARAC</name>
<evidence type="ECO:0000313" key="2">
    <source>
        <dbReference type="EMBL" id="GFY36993.1"/>
    </source>
</evidence>
<comment type="caution">
    <text evidence="2">The sequence shown here is derived from an EMBL/GenBank/DDBJ whole genome shotgun (WGS) entry which is preliminary data.</text>
</comment>
<evidence type="ECO:0000256" key="1">
    <source>
        <dbReference type="SAM" id="MobiDB-lite"/>
    </source>
</evidence>
<organism evidence="2 3">
    <name type="scientific">Trichonephila inaurata madagascariensis</name>
    <dbReference type="NCBI Taxonomy" id="2747483"/>
    <lineage>
        <taxon>Eukaryota</taxon>
        <taxon>Metazoa</taxon>
        <taxon>Ecdysozoa</taxon>
        <taxon>Arthropoda</taxon>
        <taxon>Chelicerata</taxon>
        <taxon>Arachnida</taxon>
        <taxon>Araneae</taxon>
        <taxon>Araneomorphae</taxon>
        <taxon>Entelegynae</taxon>
        <taxon>Araneoidea</taxon>
        <taxon>Nephilidae</taxon>
        <taxon>Trichonephila</taxon>
        <taxon>Trichonephila inaurata</taxon>
    </lineage>
</organism>
<reference evidence="2" key="1">
    <citation type="submission" date="2020-08" db="EMBL/GenBank/DDBJ databases">
        <title>Multicomponent nature underlies the extraordinary mechanical properties of spider dragline silk.</title>
        <authorList>
            <person name="Kono N."/>
            <person name="Nakamura H."/>
            <person name="Mori M."/>
            <person name="Yoshida Y."/>
            <person name="Ohtoshi R."/>
            <person name="Malay A.D."/>
            <person name="Moran D.A.P."/>
            <person name="Tomita M."/>
            <person name="Numata K."/>
            <person name="Arakawa K."/>
        </authorList>
    </citation>
    <scope>NUCLEOTIDE SEQUENCE</scope>
</reference>
<evidence type="ECO:0000313" key="3">
    <source>
        <dbReference type="Proteomes" id="UP000886998"/>
    </source>
</evidence>
<protein>
    <submittedName>
        <fullName evidence="2">Uncharacterized protein</fullName>
    </submittedName>
</protein>
<gene>
    <name evidence="2" type="ORF">TNIN_205921</name>
</gene>
<dbReference type="AlphaFoldDB" id="A0A8X7BMX4"/>
<keyword evidence="3" id="KW-1185">Reference proteome</keyword>
<dbReference type="EMBL" id="BMAV01000034">
    <property type="protein sequence ID" value="GFY36993.1"/>
    <property type="molecule type" value="Genomic_DNA"/>
</dbReference>
<dbReference type="Proteomes" id="UP000886998">
    <property type="component" value="Unassembled WGS sequence"/>
</dbReference>
<proteinExistence type="predicted"/>
<accession>A0A8X7BMX4</accession>
<feature type="region of interest" description="Disordered" evidence="1">
    <location>
        <begin position="42"/>
        <end position="63"/>
    </location>
</feature>
<sequence>MICNNLIAEERCNFSTNIELGRDETTQVVVALSQLVSSSLRLEKPVTPDEKTNPKRQPQDKEIGDLELRIPLLQVDDCRSGECFLSLEFDNC</sequence>